<feature type="compositionally biased region" description="Low complexity" evidence="12">
    <location>
        <begin position="200"/>
        <end position="213"/>
    </location>
</feature>
<dbReference type="Proteomes" id="UP000261560">
    <property type="component" value="Unplaced"/>
</dbReference>
<reference evidence="14" key="1">
    <citation type="submission" date="2025-08" db="UniProtKB">
        <authorList>
            <consortium name="Ensembl"/>
        </authorList>
    </citation>
    <scope>IDENTIFICATION</scope>
</reference>
<accession>A0A3B3DCI7</accession>
<keyword evidence="6" id="KW-0862">Zinc</keyword>
<feature type="compositionally biased region" description="Basic and acidic residues" evidence="12">
    <location>
        <begin position="551"/>
        <end position="570"/>
    </location>
</feature>
<dbReference type="GO" id="GO:0000981">
    <property type="term" value="F:DNA-binding transcription factor activity, RNA polymerase II-specific"/>
    <property type="evidence" value="ECO:0007669"/>
    <property type="project" value="TreeGrafter"/>
</dbReference>
<reference evidence="14" key="2">
    <citation type="submission" date="2025-09" db="UniProtKB">
        <authorList>
            <consortium name="Ensembl"/>
        </authorList>
    </citation>
    <scope>IDENTIFICATION</scope>
</reference>
<dbReference type="FunFam" id="3.30.160.60:FF:002716">
    <property type="entry name" value="Zinc finger protein 212"/>
    <property type="match status" value="1"/>
</dbReference>
<dbReference type="GO" id="GO:0005634">
    <property type="term" value="C:nucleus"/>
    <property type="evidence" value="ECO:0007669"/>
    <property type="project" value="UniProtKB-SubCell"/>
</dbReference>
<dbReference type="PaxDb" id="30732-ENSOMEP00000027802"/>
<dbReference type="PANTHER" id="PTHR24409:SF295">
    <property type="entry name" value="AZ2-RELATED"/>
    <property type="match status" value="1"/>
</dbReference>
<protein>
    <submittedName>
        <fullName evidence="14">Si:ch211-79k12.2</fullName>
    </submittedName>
</protein>
<feature type="compositionally biased region" description="Polar residues" evidence="12">
    <location>
        <begin position="500"/>
        <end position="512"/>
    </location>
</feature>
<organism evidence="14 15">
    <name type="scientific">Oryzias melastigma</name>
    <name type="common">Marine medaka</name>
    <dbReference type="NCBI Taxonomy" id="30732"/>
    <lineage>
        <taxon>Eukaryota</taxon>
        <taxon>Metazoa</taxon>
        <taxon>Chordata</taxon>
        <taxon>Craniata</taxon>
        <taxon>Vertebrata</taxon>
        <taxon>Euteleostomi</taxon>
        <taxon>Actinopterygii</taxon>
        <taxon>Neopterygii</taxon>
        <taxon>Teleostei</taxon>
        <taxon>Neoteleostei</taxon>
        <taxon>Acanthomorphata</taxon>
        <taxon>Ovalentaria</taxon>
        <taxon>Atherinomorphae</taxon>
        <taxon>Beloniformes</taxon>
        <taxon>Adrianichthyidae</taxon>
        <taxon>Oryziinae</taxon>
        <taxon>Oryzias</taxon>
    </lineage>
</organism>
<evidence type="ECO:0000256" key="2">
    <source>
        <dbReference type="ARBA" id="ARBA00006991"/>
    </source>
</evidence>
<feature type="domain" description="C2H2-type" evidence="13">
    <location>
        <begin position="362"/>
        <end position="389"/>
    </location>
</feature>
<dbReference type="AlphaFoldDB" id="A0A3B3DCI7"/>
<dbReference type="InterPro" id="IPR013087">
    <property type="entry name" value="Znf_C2H2_type"/>
</dbReference>
<dbReference type="STRING" id="30732.ENSOMEP00000027802"/>
<evidence type="ECO:0000256" key="4">
    <source>
        <dbReference type="ARBA" id="ARBA00022737"/>
    </source>
</evidence>
<dbReference type="Gene3D" id="3.30.160.60">
    <property type="entry name" value="Classic Zinc Finger"/>
    <property type="match status" value="5"/>
</dbReference>
<evidence type="ECO:0000256" key="10">
    <source>
        <dbReference type="ARBA" id="ARBA00023242"/>
    </source>
</evidence>
<dbReference type="PANTHER" id="PTHR24409">
    <property type="entry name" value="ZINC FINGER PROTEIN 142"/>
    <property type="match status" value="1"/>
</dbReference>
<feature type="compositionally biased region" description="Basic and acidic residues" evidence="12">
    <location>
        <begin position="117"/>
        <end position="126"/>
    </location>
</feature>
<keyword evidence="9" id="KW-0804">Transcription</keyword>
<evidence type="ECO:0000256" key="1">
    <source>
        <dbReference type="ARBA" id="ARBA00004123"/>
    </source>
</evidence>
<keyword evidence="10" id="KW-0539">Nucleus</keyword>
<keyword evidence="3" id="KW-0479">Metal-binding</keyword>
<evidence type="ECO:0000256" key="11">
    <source>
        <dbReference type="PROSITE-ProRule" id="PRU00042"/>
    </source>
</evidence>
<dbReference type="SMART" id="SM00355">
    <property type="entry name" value="ZnF_C2H2"/>
    <property type="match status" value="7"/>
</dbReference>
<keyword evidence="4" id="KW-0677">Repeat</keyword>
<evidence type="ECO:0000313" key="14">
    <source>
        <dbReference type="Ensembl" id="ENSOMEP00000027802.1"/>
    </source>
</evidence>
<feature type="region of interest" description="Disordered" evidence="12">
    <location>
        <begin position="164"/>
        <end position="213"/>
    </location>
</feature>
<dbReference type="Ensembl" id="ENSOMET00000001045.1">
    <property type="protein sequence ID" value="ENSOMEP00000027802.1"/>
    <property type="gene ID" value="ENSOMEG00000010470.1"/>
</dbReference>
<dbReference type="PROSITE" id="PS50157">
    <property type="entry name" value="ZINC_FINGER_C2H2_2"/>
    <property type="match status" value="7"/>
</dbReference>
<dbReference type="GO" id="GO:0000977">
    <property type="term" value="F:RNA polymerase II transcription regulatory region sequence-specific DNA binding"/>
    <property type="evidence" value="ECO:0007669"/>
    <property type="project" value="TreeGrafter"/>
</dbReference>
<evidence type="ECO:0000256" key="8">
    <source>
        <dbReference type="ARBA" id="ARBA00023125"/>
    </source>
</evidence>
<name>A0A3B3DCI7_ORYME</name>
<feature type="domain" description="C2H2-type" evidence="13">
    <location>
        <begin position="390"/>
        <end position="417"/>
    </location>
</feature>
<evidence type="ECO:0000256" key="9">
    <source>
        <dbReference type="ARBA" id="ARBA00023163"/>
    </source>
</evidence>
<proteinExistence type="inferred from homology"/>
<keyword evidence="7" id="KW-0805">Transcription regulation</keyword>
<keyword evidence="8" id="KW-0238">DNA-binding</keyword>
<evidence type="ECO:0000256" key="3">
    <source>
        <dbReference type="ARBA" id="ARBA00022723"/>
    </source>
</evidence>
<dbReference type="Pfam" id="PF00096">
    <property type="entry name" value="zf-C2H2"/>
    <property type="match status" value="5"/>
</dbReference>
<dbReference type="FunFam" id="3.30.160.60:FF:000475">
    <property type="entry name" value="zinc finger protein 32 isoform X1"/>
    <property type="match status" value="1"/>
</dbReference>
<evidence type="ECO:0000256" key="5">
    <source>
        <dbReference type="ARBA" id="ARBA00022771"/>
    </source>
</evidence>
<feature type="region of interest" description="Disordered" evidence="12">
    <location>
        <begin position="89"/>
        <end position="126"/>
    </location>
</feature>
<dbReference type="PROSITE" id="PS00028">
    <property type="entry name" value="ZINC_FINGER_C2H2_1"/>
    <property type="match status" value="7"/>
</dbReference>
<feature type="domain" description="C2H2-type" evidence="13">
    <location>
        <begin position="541"/>
        <end position="569"/>
    </location>
</feature>
<feature type="domain" description="C2H2-type" evidence="13">
    <location>
        <begin position="418"/>
        <end position="445"/>
    </location>
</feature>
<evidence type="ECO:0000313" key="15">
    <source>
        <dbReference type="Proteomes" id="UP000261560"/>
    </source>
</evidence>
<dbReference type="InterPro" id="IPR036236">
    <property type="entry name" value="Znf_C2H2_sf"/>
</dbReference>
<keyword evidence="5 11" id="KW-0863">Zinc-finger</keyword>
<dbReference type="SUPFAM" id="SSF57667">
    <property type="entry name" value="beta-beta-alpha zinc fingers"/>
    <property type="match status" value="3"/>
</dbReference>
<dbReference type="GO" id="GO:0008270">
    <property type="term" value="F:zinc ion binding"/>
    <property type="evidence" value="ECO:0007669"/>
    <property type="project" value="UniProtKB-KW"/>
</dbReference>
<sequence length="587" mass="63879">MDKDRSVDFVSSSFCNGNAHAGLFRPGSPSLALPSVGASLTLSVPPQQAPCSWVDMHQFIGDLLSSGAPPKGQPDARNAAWGLKASSLEPLQSFRPAPDKRDAAPGARLHPGAPQRRGPDTSREDLRHTCTCPSCPYSSSASSRHMLQSESTCQPKDLSISMCVPDTTVPASSSRSELKSSETSPSQVEDADRGTQSDQLNSSTPPSRASSSSLSHLSMFPSFCCHRGLRTCSGVLGGQEGTAPPFSHTHHHFHHHHCALTSCLPCPQLSAPLPCLSCPCSFGHSRHKQAEPQEERGRRLVTPHPCMHCTASFSRPSQLLQHQRSEHAHKPPGFLCTECGRAFNSHSNLRIHLNVHTGARPYSCPDCGKSFSQSGALKIHRRTHTGERPYSCSFCDRGFPNLAGVRAHQRIHTGEKPYRCGHCGKCFTQSGALKIHIRIHTGERPFLCSLCGKAFSNRSGIRFHHRTVHGLTEEHTGESGGTACSPGRPRTTHNRPDISVSHTAPLGSSQTIAHPGSAPISDAESRLPGEGGSRRKAGLLYACEDCGLRFKDAPSRNRHQTLEHYSHERREEEEEEQREEFSPREAV</sequence>
<feature type="region of interest" description="Disordered" evidence="12">
    <location>
        <begin position="472"/>
        <end position="534"/>
    </location>
</feature>
<comment type="subcellular location">
    <subcellularLocation>
        <location evidence="1">Nucleus</location>
    </subcellularLocation>
</comment>
<evidence type="ECO:0000256" key="6">
    <source>
        <dbReference type="ARBA" id="ARBA00022833"/>
    </source>
</evidence>
<dbReference type="GeneTree" id="ENSGT00940000154446"/>
<feature type="region of interest" description="Disordered" evidence="12">
    <location>
        <begin position="551"/>
        <end position="587"/>
    </location>
</feature>
<dbReference type="FunFam" id="3.30.160.60:FF:000251">
    <property type="entry name" value="FEZ family zinc finger 2"/>
    <property type="match status" value="1"/>
</dbReference>
<dbReference type="FunFam" id="3.30.160.60:FF:000688">
    <property type="entry name" value="zinc finger protein 197 isoform X1"/>
    <property type="match status" value="1"/>
</dbReference>
<dbReference type="FunFam" id="3.30.160.60:FF:000358">
    <property type="entry name" value="zinc finger protein 24"/>
    <property type="match status" value="1"/>
</dbReference>
<evidence type="ECO:0000256" key="12">
    <source>
        <dbReference type="SAM" id="MobiDB-lite"/>
    </source>
</evidence>
<comment type="similarity">
    <text evidence="2">Belongs to the krueppel C2H2-type zinc-finger protein family.</text>
</comment>
<evidence type="ECO:0000256" key="7">
    <source>
        <dbReference type="ARBA" id="ARBA00023015"/>
    </source>
</evidence>
<feature type="domain" description="C2H2-type" evidence="13">
    <location>
        <begin position="304"/>
        <end position="332"/>
    </location>
</feature>
<keyword evidence="15" id="KW-1185">Reference proteome</keyword>
<evidence type="ECO:0000259" key="13">
    <source>
        <dbReference type="PROSITE" id="PS50157"/>
    </source>
</evidence>
<feature type="domain" description="C2H2-type" evidence="13">
    <location>
        <begin position="446"/>
        <end position="480"/>
    </location>
</feature>
<feature type="domain" description="C2H2-type" evidence="13">
    <location>
        <begin position="334"/>
        <end position="361"/>
    </location>
</feature>